<dbReference type="GO" id="GO:0006817">
    <property type="term" value="P:phosphate ion transport"/>
    <property type="evidence" value="ECO:0000318"/>
    <property type="project" value="GO_Central"/>
</dbReference>
<comment type="subcellular location">
    <subcellularLocation>
        <location evidence="1">Cell membrane</location>
        <topology evidence="1">Multi-pass membrane protein</topology>
    </subcellularLocation>
</comment>
<evidence type="ECO:0000259" key="12">
    <source>
        <dbReference type="PROSITE" id="PS51382"/>
    </source>
</evidence>
<accession>D8S9X2</accession>
<feature type="transmembrane region" description="Helical" evidence="10">
    <location>
        <begin position="545"/>
        <end position="564"/>
    </location>
</feature>
<keyword evidence="6 10" id="KW-0812">Transmembrane</keyword>
<dbReference type="GO" id="GO:0000822">
    <property type="term" value="F:inositol hexakisphosphate binding"/>
    <property type="evidence" value="ECO:0000318"/>
    <property type="project" value="GO_Central"/>
</dbReference>
<dbReference type="GO" id="GO:0005886">
    <property type="term" value="C:plasma membrane"/>
    <property type="evidence" value="ECO:0007669"/>
    <property type="project" value="UniProtKB-SubCell"/>
</dbReference>
<evidence type="ECO:0000256" key="5">
    <source>
        <dbReference type="ARBA" id="ARBA00022592"/>
    </source>
</evidence>
<keyword evidence="4" id="KW-1003">Cell membrane</keyword>
<proteinExistence type="inferred from homology"/>
<evidence type="ECO:0000313" key="13">
    <source>
        <dbReference type="EMBL" id="EFJ18900.1"/>
    </source>
</evidence>
<dbReference type="Pfam" id="PF03124">
    <property type="entry name" value="EXS"/>
    <property type="match status" value="1"/>
</dbReference>
<evidence type="ECO:0000256" key="7">
    <source>
        <dbReference type="ARBA" id="ARBA00022989"/>
    </source>
</evidence>
<dbReference type="eggNOG" id="KOG1162">
    <property type="taxonomic scope" value="Eukaryota"/>
</dbReference>
<dbReference type="GO" id="GO:0005315">
    <property type="term" value="F:phosphate transmembrane transporter activity"/>
    <property type="evidence" value="ECO:0000318"/>
    <property type="project" value="GO_Central"/>
</dbReference>
<dbReference type="OMA" id="GHAQKML"/>
<evidence type="ECO:0000256" key="9">
    <source>
        <dbReference type="ARBA" id="ARBA00043939"/>
    </source>
</evidence>
<evidence type="ECO:0000256" key="1">
    <source>
        <dbReference type="ARBA" id="ARBA00004651"/>
    </source>
</evidence>
<evidence type="ECO:0000256" key="3">
    <source>
        <dbReference type="ARBA" id="ARBA00022448"/>
    </source>
</evidence>
<dbReference type="PANTHER" id="PTHR10783">
    <property type="entry name" value="XENOTROPIC AND POLYTROPIC RETROVIRUS RECEPTOR 1-RELATED"/>
    <property type="match status" value="1"/>
</dbReference>
<dbReference type="InParanoid" id="D8S9X2"/>
<keyword evidence="5" id="KW-0592">Phosphate transport</keyword>
<comment type="similarity">
    <text evidence="2">Belongs to the SYG1 (TC 2.A.94) family.</text>
</comment>
<dbReference type="AlphaFoldDB" id="D8S9X2"/>
<evidence type="ECO:0000313" key="14">
    <source>
        <dbReference type="Proteomes" id="UP000001514"/>
    </source>
</evidence>
<dbReference type="PROSITE" id="PS51382">
    <property type="entry name" value="SPX"/>
    <property type="match status" value="1"/>
</dbReference>
<feature type="domain" description="SPX" evidence="12">
    <location>
        <begin position="234"/>
        <end position="456"/>
    </location>
</feature>
<dbReference type="GO" id="GO:0016036">
    <property type="term" value="P:cellular response to phosphate starvation"/>
    <property type="evidence" value="ECO:0000318"/>
    <property type="project" value="GO_Central"/>
</dbReference>
<dbReference type="Gramene" id="EFJ18900">
    <property type="protein sequence ID" value="EFJ18900"/>
    <property type="gene ID" value="SELMODRAFT_450458"/>
</dbReference>
<evidence type="ECO:0000259" key="11">
    <source>
        <dbReference type="PROSITE" id="PS51380"/>
    </source>
</evidence>
<keyword evidence="7 10" id="KW-1133">Transmembrane helix</keyword>
<dbReference type="EMBL" id="GL377608">
    <property type="protein sequence ID" value="EFJ18900.1"/>
    <property type="molecule type" value="Genomic_DNA"/>
</dbReference>
<dbReference type="InterPro" id="IPR034092">
    <property type="entry name" value="PHO1_SPX"/>
</dbReference>
<feature type="transmembrane region" description="Helical" evidence="10">
    <location>
        <begin position="594"/>
        <end position="613"/>
    </location>
</feature>
<dbReference type="PROSITE" id="PS51380">
    <property type="entry name" value="EXS"/>
    <property type="match status" value="1"/>
</dbReference>
<sequence length="905" mass="104838">MDGFLHVYVKIIYSGGQEREAPDSTLVTPCGLEDVGALRFYVSSTVGDVTWVVKFDKYQRTDEELNYHLTTAVFQYKVAFLSLCFGGVIQLCFSYRMTCLMRVYYETWLDGYAGRPLVLIVTCDKTRNRVTSGSKARIRHTQVGTTGIKLISSNGEQAFDEQQMEGEKARRVGVHVVNKTMRINVKNTQAVWLRHSDETKTFHKRDFQKEPMDRLLLLSSCTLLRQFHSGKRMVKFQKQLESQLVPEWRVKYCDYKQLKKAVKRIKNQILHTKNQQHKVFDPNVFSVDKSKLQNLLQNPSAILSSCCEQSISSETSMVVHKTRTGDGEDFYETELFGTRSDHEKSFFFGLDDQLNKVDKFFRCKEDEYDAQAQQLHIQMEELIAMQDDESQSLKGSPGNKGKVQRAAKMLQTAFVEFYRGLRLLRNFSSLNMMAFVKILKKFDKVTGQNASGSYLKMVENSHFATSDKVVKFMDRVERVFTLHFTKGNRKQAMAYLRPIHSASNHGNINFILGLFSGCSWSLLAAFVLILVLGNKDGITTKYIQAVFPVFSTLFLFVLHLYMYGWNIYVWKQVRINYTFIFEFSPKQELRHQDVLLLSTGLTTLIIIGMIFHLATYTVTHVDSEIIALVVFLLLILLLICPLDICYKSSRAAFLRCTWRIISSPLFKVVFADFFLADQLTSQVPALRNLGYISCYYGGGFFRTRNTGACTKSTLFKSFQYLISVLPYWWRLMQCWRRWMDEHDTAHIANGGKYLSALIAVVVRLTYSRIKSDFWLGIFVISSIFATVYQLYWDIVVDWGLLQPKSFNPWLRDQLILKRKITYFLSMEMQALNVILRLAWIYSVTHPPGTEIELMIIDLFFAALEVIRRGHWNFYRLENEHLNNVGRYRAVRAVPLPFKQMDDTLA</sequence>
<feature type="transmembrane region" description="Helical" evidence="10">
    <location>
        <begin position="510"/>
        <end position="533"/>
    </location>
</feature>
<evidence type="ECO:0000256" key="2">
    <source>
        <dbReference type="ARBA" id="ARBA00009665"/>
    </source>
</evidence>
<dbReference type="FunCoup" id="D8S9X2">
    <property type="interactions" value="3070"/>
</dbReference>
<dbReference type="KEGG" id="smo:SELMODRAFT_450458"/>
<feature type="transmembrane region" description="Helical" evidence="10">
    <location>
        <begin position="773"/>
        <end position="792"/>
    </location>
</feature>
<gene>
    <name evidence="13" type="ORF">SELMODRAFT_450458</name>
</gene>
<dbReference type="PANTHER" id="PTHR10783:SF103">
    <property type="entry name" value="SOLUTE CARRIER FAMILY 53 MEMBER 1"/>
    <property type="match status" value="1"/>
</dbReference>
<evidence type="ECO:0000256" key="8">
    <source>
        <dbReference type="ARBA" id="ARBA00023136"/>
    </source>
</evidence>
<evidence type="ECO:0000256" key="4">
    <source>
        <dbReference type="ARBA" id="ARBA00022475"/>
    </source>
</evidence>
<protein>
    <recommendedName>
        <fullName evidence="15">SPX domain-containing protein</fullName>
    </recommendedName>
</protein>
<feature type="transmembrane region" description="Helical" evidence="10">
    <location>
        <begin position="74"/>
        <end position="93"/>
    </location>
</feature>
<evidence type="ECO:0008006" key="15">
    <source>
        <dbReference type="Google" id="ProtNLM"/>
    </source>
</evidence>
<dbReference type="GO" id="GO:0005802">
    <property type="term" value="C:trans-Golgi network"/>
    <property type="evidence" value="ECO:0000318"/>
    <property type="project" value="GO_Central"/>
</dbReference>
<reference evidence="13 14" key="1">
    <citation type="journal article" date="2011" name="Science">
        <title>The Selaginella genome identifies genetic changes associated with the evolution of vascular plants.</title>
        <authorList>
            <person name="Banks J.A."/>
            <person name="Nishiyama T."/>
            <person name="Hasebe M."/>
            <person name="Bowman J.L."/>
            <person name="Gribskov M."/>
            <person name="dePamphilis C."/>
            <person name="Albert V.A."/>
            <person name="Aono N."/>
            <person name="Aoyama T."/>
            <person name="Ambrose B.A."/>
            <person name="Ashton N.W."/>
            <person name="Axtell M.J."/>
            <person name="Barker E."/>
            <person name="Barker M.S."/>
            <person name="Bennetzen J.L."/>
            <person name="Bonawitz N.D."/>
            <person name="Chapple C."/>
            <person name="Cheng C."/>
            <person name="Correa L.G."/>
            <person name="Dacre M."/>
            <person name="DeBarry J."/>
            <person name="Dreyer I."/>
            <person name="Elias M."/>
            <person name="Engstrom E.M."/>
            <person name="Estelle M."/>
            <person name="Feng L."/>
            <person name="Finet C."/>
            <person name="Floyd S.K."/>
            <person name="Frommer W.B."/>
            <person name="Fujita T."/>
            <person name="Gramzow L."/>
            <person name="Gutensohn M."/>
            <person name="Harholt J."/>
            <person name="Hattori M."/>
            <person name="Heyl A."/>
            <person name="Hirai T."/>
            <person name="Hiwatashi Y."/>
            <person name="Ishikawa M."/>
            <person name="Iwata M."/>
            <person name="Karol K.G."/>
            <person name="Koehler B."/>
            <person name="Kolukisaoglu U."/>
            <person name="Kubo M."/>
            <person name="Kurata T."/>
            <person name="Lalonde S."/>
            <person name="Li K."/>
            <person name="Li Y."/>
            <person name="Litt A."/>
            <person name="Lyons E."/>
            <person name="Manning G."/>
            <person name="Maruyama T."/>
            <person name="Michael T.P."/>
            <person name="Mikami K."/>
            <person name="Miyazaki S."/>
            <person name="Morinaga S."/>
            <person name="Murata T."/>
            <person name="Mueller-Roeber B."/>
            <person name="Nelson D.R."/>
            <person name="Obara M."/>
            <person name="Oguri Y."/>
            <person name="Olmstead R.G."/>
            <person name="Onodera N."/>
            <person name="Petersen B.L."/>
            <person name="Pils B."/>
            <person name="Prigge M."/>
            <person name="Rensing S.A."/>
            <person name="Riano-Pachon D.M."/>
            <person name="Roberts A.W."/>
            <person name="Sato Y."/>
            <person name="Scheller H.V."/>
            <person name="Schulz B."/>
            <person name="Schulz C."/>
            <person name="Shakirov E.V."/>
            <person name="Shibagaki N."/>
            <person name="Shinohara N."/>
            <person name="Shippen D.E."/>
            <person name="Soerensen I."/>
            <person name="Sotooka R."/>
            <person name="Sugimoto N."/>
            <person name="Sugita M."/>
            <person name="Sumikawa N."/>
            <person name="Tanurdzic M."/>
            <person name="Theissen G."/>
            <person name="Ulvskov P."/>
            <person name="Wakazuki S."/>
            <person name="Weng J.K."/>
            <person name="Willats W.W."/>
            <person name="Wipf D."/>
            <person name="Wolf P.G."/>
            <person name="Yang L."/>
            <person name="Zimmer A.D."/>
            <person name="Zhu Q."/>
            <person name="Mitros T."/>
            <person name="Hellsten U."/>
            <person name="Loque D."/>
            <person name="Otillar R."/>
            <person name="Salamov A."/>
            <person name="Schmutz J."/>
            <person name="Shapiro H."/>
            <person name="Lindquist E."/>
            <person name="Lucas S."/>
            <person name="Rokhsar D."/>
            <person name="Grigoriev I.V."/>
        </authorList>
    </citation>
    <scope>NUCLEOTIDE SEQUENCE [LARGE SCALE GENOMIC DNA]</scope>
</reference>
<feature type="domain" description="EXS" evidence="11">
    <location>
        <begin position="710"/>
        <end position="905"/>
    </location>
</feature>
<dbReference type="Proteomes" id="UP000001514">
    <property type="component" value="Unassembled WGS sequence"/>
</dbReference>
<dbReference type="CDD" id="cd14476">
    <property type="entry name" value="SPX_PHO1_like"/>
    <property type="match status" value="1"/>
</dbReference>
<dbReference type="InterPro" id="IPR004342">
    <property type="entry name" value="EXS_C"/>
</dbReference>
<evidence type="ECO:0000256" key="6">
    <source>
        <dbReference type="ARBA" id="ARBA00022692"/>
    </source>
</evidence>
<keyword evidence="3" id="KW-0813">Transport</keyword>
<evidence type="ECO:0000256" key="10">
    <source>
        <dbReference type="SAM" id="Phobius"/>
    </source>
</evidence>
<keyword evidence="14" id="KW-1185">Reference proteome</keyword>
<dbReference type="HOGENOM" id="CLU_320654_0_0_1"/>
<dbReference type="InterPro" id="IPR004331">
    <property type="entry name" value="SPX_dom"/>
</dbReference>
<dbReference type="Pfam" id="PF03105">
    <property type="entry name" value="SPX"/>
    <property type="match status" value="2"/>
</dbReference>
<feature type="transmembrane region" description="Helical" evidence="10">
    <location>
        <begin position="625"/>
        <end position="646"/>
    </location>
</feature>
<comment type="function">
    <text evidence="9">May transport inorganic phosphate (Pi).</text>
</comment>
<keyword evidence="8 10" id="KW-0472">Membrane</keyword>
<name>D8S9X2_SELML</name>
<organism evidence="14">
    <name type="scientific">Selaginella moellendorffii</name>
    <name type="common">Spikemoss</name>
    <dbReference type="NCBI Taxonomy" id="88036"/>
    <lineage>
        <taxon>Eukaryota</taxon>
        <taxon>Viridiplantae</taxon>
        <taxon>Streptophyta</taxon>
        <taxon>Embryophyta</taxon>
        <taxon>Tracheophyta</taxon>
        <taxon>Lycopodiopsida</taxon>
        <taxon>Selaginellales</taxon>
        <taxon>Selaginellaceae</taxon>
        <taxon>Selaginella</taxon>
    </lineage>
</organism>